<evidence type="ECO:0000256" key="1">
    <source>
        <dbReference type="ARBA" id="ARBA00001974"/>
    </source>
</evidence>
<protein>
    <submittedName>
        <fullName evidence="7">Methylenetetrahydrofolate reductase (NADPH)</fullName>
    </submittedName>
</protein>
<dbReference type="Pfam" id="PF02219">
    <property type="entry name" value="MTHFR"/>
    <property type="match status" value="1"/>
</dbReference>
<dbReference type="PANTHER" id="PTHR45754">
    <property type="entry name" value="METHYLENETETRAHYDROFOLATE REDUCTASE"/>
    <property type="match status" value="1"/>
</dbReference>
<reference evidence="7 8" key="1">
    <citation type="submission" date="2016-11" db="EMBL/GenBank/DDBJ databases">
        <authorList>
            <person name="Jaros S."/>
            <person name="Januszkiewicz K."/>
            <person name="Wedrychowicz H."/>
        </authorList>
    </citation>
    <scope>NUCLEOTIDE SEQUENCE [LARGE SCALE GENOMIC DNA]</scope>
    <source>
        <strain evidence="7 8">DSM 9297</strain>
    </source>
</reference>
<comment type="pathway">
    <text evidence="2">One-carbon metabolism; tetrahydrofolate interconversion.</text>
</comment>
<evidence type="ECO:0000256" key="4">
    <source>
        <dbReference type="ARBA" id="ARBA00022630"/>
    </source>
</evidence>
<dbReference type="GO" id="GO:0004489">
    <property type="term" value="F:methylenetetrahydrofolate reductase [NAD(P)H] activity"/>
    <property type="evidence" value="ECO:0007669"/>
    <property type="project" value="InterPro"/>
</dbReference>
<dbReference type="GO" id="GO:0005829">
    <property type="term" value="C:cytosol"/>
    <property type="evidence" value="ECO:0007669"/>
    <property type="project" value="TreeGrafter"/>
</dbReference>
<dbReference type="InterPro" id="IPR029041">
    <property type="entry name" value="FAD-linked_oxidoreductase-like"/>
</dbReference>
<dbReference type="EMBL" id="FQWV01000003">
    <property type="protein sequence ID" value="SHG99454.1"/>
    <property type="molecule type" value="Genomic_DNA"/>
</dbReference>
<dbReference type="AlphaFoldDB" id="A0A1M5PCB6"/>
<dbReference type="UniPathway" id="UPA00193"/>
<dbReference type="RefSeq" id="WP_073308174.1">
    <property type="nucleotide sequence ID" value="NZ_FQWV01000003.1"/>
</dbReference>
<dbReference type="GO" id="GO:0009086">
    <property type="term" value="P:methionine biosynthetic process"/>
    <property type="evidence" value="ECO:0007669"/>
    <property type="project" value="TreeGrafter"/>
</dbReference>
<dbReference type="PANTHER" id="PTHR45754:SF3">
    <property type="entry name" value="METHYLENETETRAHYDROFOLATE REDUCTASE (NADPH)"/>
    <property type="match status" value="1"/>
</dbReference>
<dbReference type="OrthoDB" id="298386at2157"/>
<accession>A0A1M5PCB6</accession>
<dbReference type="Proteomes" id="UP000184357">
    <property type="component" value="Unassembled WGS sequence"/>
</dbReference>
<keyword evidence="8" id="KW-1185">Reference proteome</keyword>
<gene>
    <name evidence="7" type="ORF">SAMN05443636_1546</name>
</gene>
<keyword evidence="4" id="KW-0285">Flavoprotein</keyword>
<name>A0A1M5PCB6_9EURY</name>
<evidence type="ECO:0000256" key="2">
    <source>
        <dbReference type="ARBA" id="ARBA00004777"/>
    </source>
</evidence>
<keyword evidence="6" id="KW-0560">Oxidoreductase</keyword>
<dbReference type="GO" id="GO:0071949">
    <property type="term" value="F:FAD binding"/>
    <property type="evidence" value="ECO:0007669"/>
    <property type="project" value="TreeGrafter"/>
</dbReference>
<dbReference type="InterPro" id="IPR003171">
    <property type="entry name" value="Mehydrof_redctse-like"/>
</dbReference>
<evidence type="ECO:0000313" key="7">
    <source>
        <dbReference type="EMBL" id="SHG99454.1"/>
    </source>
</evidence>
<evidence type="ECO:0000313" key="8">
    <source>
        <dbReference type="Proteomes" id="UP000184357"/>
    </source>
</evidence>
<dbReference type="SUPFAM" id="SSF51730">
    <property type="entry name" value="FAD-linked oxidoreductase"/>
    <property type="match status" value="1"/>
</dbReference>
<dbReference type="GO" id="GO:0035999">
    <property type="term" value="P:tetrahydrofolate interconversion"/>
    <property type="evidence" value="ECO:0007669"/>
    <property type="project" value="UniProtKB-UniPathway"/>
</dbReference>
<comment type="cofactor">
    <cofactor evidence="1">
        <name>FAD</name>
        <dbReference type="ChEBI" id="CHEBI:57692"/>
    </cofactor>
</comment>
<comment type="similarity">
    <text evidence="3">Belongs to the methylenetetrahydrofolate reductase family.</text>
</comment>
<sequence length="285" mass="31608">MSLESPPTTDEGVQQLLAEPKFELMPFDSMAEQLDQLPDGATIAVTTSPTLGIGATVEWTETAAEQGYEMVPHIAARYVEDTDHLEEIARRLTEAGVTDIFVPGGDREEPAGEFTSAQELLVALDDLDYEFEDVGITGYPEGHEFLSDETLAEAMEKKEPYATYIVTQLCYDPDAVIAWIEEIRERGVDLPVDVGIPGVMKYQKLLNISKKVGVGDSVKFLRKTTGVLGFVKQLIGSRGMYTPDRLIDGLAPYVGDPEYGLRNVHVYTFNQSADTEDWRYGRLDE</sequence>
<evidence type="ECO:0000256" key="5">
    <source>
        <dbReference type="ARBA" id="ARBA00022827"/>
    </source>
</evidence>
<organism evidence="7 8">
    <name type="scientific">Halobaculum gomorrense</name>
    <dbReference type="NCBI Taxonomy" id="43928"/>
    <lineage>
        <taxon>Archaea</taxon>
        <taxon>Methanobacteriati</taxon>
        <taxon>Methanobacteriota</taxon>
        <taxon>Stenosarchaea group</taxon>
        <taxon>Halobacteria</taxon>
        <taxon>Halobacteriales</taxon>
        <taxon>Haloferacaceae</taxon>
        <taxon>Halobaculum</taxon>
    </lineage>
</organism>
<dbReference type="STRING" id="43928.SAMN05443636_1546"/>
<evidence type="ECO:0000256" key="6">
    <source>
        <dbReference type="ARBA" id="ARBA00023002"/>
    </source>
</evidence>
<dbReference type="Gene3D" id="3.20.20.220">
    <property type="match status" value="1"/>
</dbReference>
<keyword evidence="5" id="KW-0274">FAD</keyword>
<evidence type="ECO:0000256" key="3">
    <source>
        <dbReference type="ARBA" id="ARBA00006743"/>
    </source>
</evidence>
<proteinExistence type="inferred from homology"/>